<dbReference type="InterPro" id="IPR001433">
    <property type="entry name" value="OxRdtase_FAD/NAD-bd"/>
</dbReference>
<dbReference type="Gene3D" id="3.40.50.80">
    <property type="entry name" value="Nucleotide-binding domain of ferredoxin-NADP reductase (FNR) module"/>
    <property type="match status" value="1"/>
</dbReference>
<dbReference type="SUPFAM" id="SSF52343">
    <property type="entry name" value="Ferredoxin reductase-like, C-terminal NADP-linked domain"/>
    <property type="match status" value="1"/>
</dbReference>
<dbReference type="InterPro" id="IPR039261">
    <property type="entry name" value="FNR_nucleotide-bd"/>
</dbReference>
<keyword evidence="4" id="KW-1185">Reference proteome</keyword>
<dbReference type="PANTHER" id="PTHR43513">
    <property type="entry name" value="DIHYDROOROTATE DEHYDROGENASE B (NAD(+)), ELECTRON TRANSFER SUBUNIT"/>
    <property type="match status" value="1"/>
</dbReference>
<dbReference type="Proteomes" id="UP000192731">
    <property type="component" value="Unassembled WGS sequence"/>
</dbReference>
<reference evidence="3 4" key="1">
    <citation type="submission" date="2017-04" db="EMBL/GenBank/DDBJ databases">
        <authorList>
            <person name="Afonso C.L."/>
            <person name="Miller P.J."/>
            <person name="Scott M.A."/>
            <person name="Spackman E."/>
            <person name="Goraichik I."/>
            <person name="Dimitrov K.M."/>
            <person name="Suarez D.L."/>
            <person name="Swayne D.E."/>
        </authorList>
    </citation>
    <scope>NUCLEOTIDE SEQUENCE [LARGE SCALE GENOMIC DNA]</scope>
    <source>
        <strain evidence="3 4">DSM 11270</strain>
    </source>
</reference>
<gene>
    <name evidence="3" type="ORF">SAMN00017405_1553</name>
</gene>
<keyword evidence="1" id="KW-0408">Iron</keyword>
<dbReference type="GO" id="GO:0050660">
    <property type="term" value="F:flavin adenine dinucleotide binding"/>
    <property type="evidence" value="ECO:0007669"/>
    <property type="project" value="InterPro"/>
</dbReference>
<dbReference type="GO" id="GO:0051537">
    <property type="term" value="F:2 iron, 2 sulfur cluster binding"/>
    <property type="evidence" value="ECO:0007669"/>
    <property type="project" value="UniProtKB-KW"/>
</dbReference>
<keyword evidence="1" id="KW-0411">Iron-sulfur</keyword>
<name>A0A1W1VSY5_DESTI</name>
<dbReference type="InterPro" id="IPR019480">
    <property type="entry name" value="Dihydroorotate_DH_Fe-S-bd"/>
</dbReference>
<dbReference type="GO" id="GO:0046872">
    <property type="term" value="F:metal ion binding"/>
    <property type="evidence" value="ECO:0007669"/>
    <property type="project" value="UniProtKB-KW"/>
</dbReference>
<dbReference type="Pfam" id="PF10418">
    <property type="entry name" value="DHODB_Fe-S_bind"/>
    <property type="match status" value="1"/>
</dbReference>
<keyword evidence="1" id="KW-0479">Metal-binding</keyword>
<feature type="binding site" evidence="1">
    <location>
        <position position="237"/>
    </location>
    <ligand>
        <name>[2Fe-2S] cluster</name>
        <dbReference type="ChEBI" id="CHEBI:190135"/>
    </ligand>
</feature>
<dbReference type="InterPro" id="IPR017927">
    <property type="entry name" value="FAD-bd_FR_type"/>
</dbReference>
<protein>
    <submittedName>
        <fullName evidence="3">NAD(P)H-flavin reductase</fullName>
    </submittedName>
</protein>
<dbReference type="Gene3D" id="2.40.30.10">
    <property type="entry name" value="Translation factors"/>
    <property type="match status" value="1"/>
</dbReference>
<dbReference type="CDD" id="cd06221">
    <property type="entry name" value="sulfite_reductase_like"/>
    <property type="match status" value="1"/>
</dbReference>
<accession>A0A1W1VSY5</accession>
<dbReference type="OrthoDB" id="9796486at2"/>
<comment type="cofactor">
    <cofactor evidence="1">
        <name>[2Fe-2S] cluster</name>
        <dbReference type="ChEBI" id="CHEBI:190135"/>
    </cofactor>
    <text evidence="1">Binds 1 [2Fe-2S] cluster per subunit.</text>
</comment>
<feature type="domain" description="FAD-binding FR-type" evidence="2">
    <location>
        <begin position="6"/>
        <end position="102"/>
    </location>
</feature>
<evidence type="ECO:0000256" key="1">
    <source>
        <dbReference type="PIRSR" id="PIRSR006816-2"/>
    </source>
</evidence>
<dbReference type="PANTHER" id="PTHR43513:SF1">
    <property type="entry name" value="ANAEROBIC SULFITE REDUCTASE SUBUNIT B"/>
    <property type="match status" value="1"/>
</dbReference>
<dbReference type="InterPro" id="IPR017938">
    <property type="entry name" value="Riboflavin_synthase-like_b-brl"/>
</dbReference>
<dbReference type="EMBL" id="FWWT01000023">
    <property type="protein sequence ID" value="SMB96477.1"/>
    <property type="molecule type" value="Genomic_DNA"/>
</dbReference>
<dbReference type="PRINTS" id="PR00371">
    <property type="entry name" value="FPNCR"/>
</dbReference>
<sequence>MSTNCLVPIRAKFIKIVQETPDVRTFHISTIDGKKPFTTKPGQLSMLSLPNVGEAMFSITNQGENHVEISIKRTGTLTNALHECEEGQECGIRGPYGNGFPLDHVKGKDLLFIGGGIGLAPVRSLIMHCIRNREDYGKITVVYGSRTKNDLVFKEDIFKNWKDVPNMDVHVTVDVGQDDWDGHVGFVPSYVEELNLPPQVTLICGPPIMIKFTLPGLQKMGFKDTDIITTLEMRMKCGVGKCGRCNIGSKYVCVDGPVFTMEDLKDLPPEY</sequence>
<dbReference type="STRING" id="656914.SAMN00017405_1553"/>
<dbReference type="InterPro" id="IPR050353">
    <property type="entry name" value="PyrK_electron_transfer"/>
</dbReference>
<dbReference type="GO" id="GO:0006221">
    <property type="term" value="P:pyrimidine nucleotide biosynthetic process"/>
    <property type="evidence" value="ECO:0007669"/>
    <property type="project" value="InterPro"/>
</dbReference>
<dbReference type="RefSeq" id="WP_084054401.1">
    <property type="nucleotide sequence ID" value="NZ_FWWT01000023.1"/>
</dbReference>
<proteinExistence type="predicted"/>
<dbReference type="PRINTS" id="PR00410">
    <property type="entry name" value="PHEHYDRXLASE"/>
</dbReference>
<evidence type="ECO:0000259" key="2">
    <source>
        <dbReference type="PROSITE" id="PS51384"/>
    </source>
</evidence>
<feature type="binding site" evidence="1">
    <location>
        <position position="242"/>
    </location>
    <ligand>
        <name>[2Fe-2S] cluster</name>
        <dbReference type="ChEBI" id="CHEBI:190135"/>
    </ligand>
</feature>
<dbReference type="SUPFAM" id="SSF63380">
    <property type="entry name" value="Riboflavin synthase domain-like"/>
    <property type="match status" value="1"/>
</dbReference>
<dbReference type="PROSITE" id="PS51384">
    <property type="entry name" value="FAD_FR"/>
    <property type="match status" value="1"/>
</dbReference>
<dbReference type="InterPro" id="IPR001709">
    <property type="entry name" value="Flavoprot_Pyr_Nucl_cyt_Rdtase"/>
</dbReference>
<feature type="binding site" evidence="1">
    <location>
        <position position="245"/>
    </location>
    <ligand>
        <name>[2Fe-2S] cluster</name>
        <dbReference type="ChEBI" id="CHEBI:190135"/>
    </ligand>
</feature>
<dbReference type="AlphaFoldDB" id="A0A1W1VSY5"/>
<dbReference type="PIRSF" id="PIRSF006816">
    <property type="entry name" value="Cyc3_hyd_g"/>
    <property type="match status" value="1"/>
</dbReference>
<feature type="binding site" evidence="1">
    <location>
        <position position="253"/>
    </location>
    <ligand>
        <name>[2Fe-2S] cluster</name>
        <dbReference type="ChEBI" id="CHEBI:190135"/>
    </ligand>
</feature>
<dbReference type="Pfam" id="PF00175">
    <property type="entry name" value="NAD_binding_1"/>
    <property type="match status" value="1"/>
</dbReference>
<keyword evidence="1" id="KW-0001">2Fe-2S</keyword>
<evidence type="ECO:0000313" key="3">
    <source>
        <dbReference type="EMBL" id="SMB96477.1"/>
    </source>
</evidence>
<dbReference type="GO" id="GO:0016491">
    <property type="term" value="F:oxidoreductase activity"/>
    <property type="evidence" value="ECO:0007669"/>
    <property type="project" value="InterPro"/>
</dbReference>
<organism evidence="3 4">
    <name type="scientific">Desulfonispora thiosulfatigenes DSM 11270</name>
    <dbReference type="NCBI Taxonomy" id="656914"/>
    <lineage>
        <taxon>Bacteria</taxon>
        <taxon>Bacillati</taxon>
        <taxon>Bacillota</taxon>
        <taxon>Clostridia</taxon>
        <taxon>Eubacteriales</taxon>
        <taxon>Peptococcaceae</taxon>
        <taxon>Desulfonispora</taxon>
    </lineage>
</organism>
<evidence type="ECO:0000313" key="4">
    <source>
        <dbReference type="Proteomes" id="UP000192731"/>
    </source>
</evidence>
<dbReference type="InterPro" id="IPR012165">
    <property type="entry name" value="Cyt_c3_hydrogenase_gsu"/>
</dbReference>